<dbReference type="PROSITE" id="PS50222">
    <property type="entry name" value="EF_HAND_2"/>
    <property type="match status" value="1"/>
</dbReference>
<keyword evidence="7" id="KW-0812">Transmembrane</keyword>
<dbReference type="InterPro" id="IPR011992">
    <property type="entry name" value="EF-hand-dom_pair"/>
</dbReference>
<protein>
    <recommendedName>
        <fullName evidence="8">EF-hand domain-containing protein</fullName>
    </recommendedName>
</protein>
<dbReference type="CDD" id="cd00051">
    <property type="entry name" value="EFh"/>
    <property type="match status" value="1"/>
</dbReference>
<feature type="compositionally biased region" description="Basic residues" evidence="6">
    <location>
        <begin position="108"/>
        <end position="117"/>
    </location>
</feature>
<sequence length="315" mass="34590">MRSCTTSPASPTSSASGAPTKTSTTCTWSWSSVPAGGGELFDRIFAKGQCTERGVAAAHHRADRAQLPLHGGDAQGHQAGELPAAQQGRGRAAQGHRLRASPSSRGVQGHRRQRLLHRTGGPQDEVRARGRHLERRRHALYIFLAGVPPFWAENGNSIFTAILRGQFDLASEPRPHISSGAKDLVKKMLGSQPQGAAHGFQVPNHPWIKEDGDAPDTPPLDNVVLNRLKKFRAMNQFKKAALRIIAGCLSEKITRLKEMFKNIDKDNSGTIKLQELKNGLAKHGTKLSDTEIQQVMEAVIFFFFFLAIVPWHVFH</sequence>
<evidence type="ECO:0000256" key="5">
    <source>
        <dbReference type="ARBA" id="ARBA00022840"/>
    </source>
</evidence>
<dbReference type="Gene3D" id="1.10.238.10">
    <property type="entry name" value="EF-hand"/>
    <property type="match status" value="1"/>
</dbReference>
<dbReference type="Pfam" id="PF13499">
    <property type="entry name" value="EF-hand_7"/>
    <property type="match status" value="1"/>
</dbReference>
<organism evidence="9 10">
    <name type="scientific">Digitaria exilis</name>
    <dbReference type="NCBI Taxonomy" id="1010633"/>
    <lineage>
        <taxon>Eukaryota</taxon>
        <taxon>Viridiplantae</taxon>
        <taxon>Streptophyta</taxon>
        <taxon>Embryophyta</taxon>
        <taxon>Tracheophyta</taxon>
        <taxon>Spermatophyta</taxon>
        <taxon>Magnoliopsida</taxon>
        <taxon>Liliopsida</taxon>
        <taxon>Poales</taxon>
        <taxon>Poaceae</taxon>
        <taxon>PACMAD clade</taxon>
        <taxon>Panicoideae</taxon>
        <taxon>Panicodae</taxon>
        <taxon>Paniceae</taxon>
        <taxon>Anthephorinae</taxon>
        <taxon>Digitaria</taxon>
    </lineage>
</organism>
<dbReference type="SUPFAM" id="SSF56112">
    <property type="entry name" value="Protein kinase-like (PK-like)"/>
    <property type="match status" value="1"/>
</dbReference>
<dbReference type="SMART" id="SM00054">
    <property type="entry name" value="EFh"/>
    <property type="match status" value="1"/>
</dbReference>
<dbReference type="EMBL" id="JACEFO010001666">
    <property type="protein sequence ID" value="KAF8723521.1"/>
    <property type="molecule type" value="Genomic_DNA"/>
</dbReference>
<proteinExistence type="predicted"/>
<evidence type="ECO:0000313" key="9">
    <source>
        <dbReference type="EMBL" id="KAF8723521.1"/>
    </source>
</evidence>
<keyword evidence="2" id="KW-0808">Transferase</keyword>
<dbReference type="GO" id="GO:0004674">
    <property type="term" value="F:protein serine/threonine kinase activity"/>
    <property type="evidence" value="ECO:0007669"/>
    <property type="project" value="UniProtKB-KW"/>
</dbReference>
<dbReference type="Gene3D" id="1.10.510.10">
    <property type="entry name" value="Transferase(Phosphotransferase) domain 1"/>
    <property type="match status" value="1"/>
</dbReference>
<evidence type="ECO:0000256" key="2">
    <source>
        <dbReference type="ARBA" id="ARBA00022679"/>
    </source>
</evidence>
<accession>A0A835EZ45</accession>
<gene>
    <name evidence="9" type="ORF">HU200_021468</name>
</gene>
<dbReference type="GO" id="GO:0005524">
    <property type="term" value="F:ATP binding"/>
    <property type="evidence" value="ECO:0007669"/>
    <property type="project" value="UniProtKB-KW"/>
</dbReference>
<keyword evidence="10" id="KW-1185">Reference proteome</keyword>
<feature type="region of interest" description="Disordered" evidence="6">
    <location>
        <begin position="1"/>
        <end position="27"/>
    </location>
</feature>
<evidence type="ECO:0000259" key="8">
    <source>
        <dbReference type="PROSITE" id="PS50222"/>
    </source>
</evidence>
<evidence type="ECO:0000256" key="7">
    <source>
        <dbReference type="SAM" id="Phobius"/>
    </source>
</evidence>
<feature type="region of interest" description="Disordered" evidence="6">
    <location>
        <begin position="68"/>
        <end position="123"/>
    </location>
</feature>
<feature type="transmembrane region" description="Helical" evidence="7">
    <location>
        <begin position="295"/>
        <end position="314"/>
    </location>
</feature>
<keyword evidence="3" id="KW-0547">Nucleotide-binding</keyword>
<keyword evidence="1" id="KW-0723">Serine/threonine-protein kinase</keyword>
<evidence type="ECO:0000256" key="1">
    <source>
        <dbReference type="ARBA" id="ARBA00022527"/>
    </source>
</evidence>
<evidence type="ECO:0000256" key="6">
    <source>
        <dbReference type="SAM" id="MobiDB-lite"/>
    </source>
</evidence>
<comment type="caution">
    <text evidence="9">The sequence shown here is derived from an EMBL/GenBank/DDBJ whole genome shotgun (WGS) entry which is preliminary data.</text>
</comment>
<keyword evidence="7" id="KW-0472">Membrane</keyword>
<feature type="compositionally biased region" description="Low complexity" evidence="6">
    <location>
        <begin position="84"/>
        <end position="93"/>
    </location>
</feature>
<dbReference type="OrthoDB" id="9948461at2759"/>
<dbReference type="PANTHER" id="PTHR24349">
    <property type="entry name" value="SERINE/THREONINE-PROTEIN KINASE"/>
    <property type="match status" value="1"/>
</dbReference>
<dbReference type="InterPro" id="IPR011009">
    <property type="entry name" value="Kinase-like_dom_sf"/>
</dbReference>
<keyword evidence="4" id="KW-0418">Kinase</keyword>
<feature type="domain" description="EF-hand" evidence="8">
    <location>
        <begin position="251"/>
        <end position="286"/>
    </location>
</feature>
<dbReference type="GO" id="GO:0005509">
    <property type="term" value="F:calcium ion binding"/>
    <property type="evidence" value="ECO:0007669"/>
    <property type="project" value="InterPro"/>
</dbReference>
<keyword evidence="7" id="KW-1133">Transmembrane helix</keyword>
<dbReference type="AlphaFoldDB" id="A0A835EZ45"/>
<dbReference type="SUPFAM" id="SSF47473">
    <property type="entry name" value="EF-hand"/>
    <property type="match status" value="1"/>
</dbReference>
<name>A0A835EZ45_9POAL</name>
<evidence type="ECO:0000256" key="3">
    <source>
        <dbReference type="ARBA" id="ARBA00022741"/>
    </source>
</evidence>
<keyword evidence="5" id="KW-0067">ATP-binding</keyword>
<dbReference type="Proteomes" id="UP000636709">
    <property type="component" value="Unassembled WGS sequence"/>
</dbReference>
<evidence type="ECO:0000256" key="4">
    <source>
        <dbReference type="ARBA" id="ARBA00022777"/>
    </source>
</evidence>
<dbReference type="InterPro" id="IPR002048">
    <property type="entry name" value="EF_hand_dom"/>
</dbReference>
<evidence type="ECO:0000313" key="10">
    <source>
        <dbReference type="Proteomes" id="UP000636709"/>
    </source>
</evidence>
<dbReference type="InterPro" id="IPR050205">
    <property type="entry name" value="CDPK_Ser/Thr_kinases"/>
</dbReference>
<reference evidence="9" key="1">
    <citation type="submission" date="2020-07" db="EMBL/GenBank/DDBJ databases">
        <title>Genome sequence and genetic diversity analysis of an under-domesticated orphan crop, white fonio (Digitaria exilis).</title>
        <authorList>
            <person name="Bennetzen J.L."/>
            <person name="Chen S."/>
            <person name="Ma X."/>
            <person name="Wang X."/>
            <person name="Yssel A.E.J."/>
            <person name="Chaluvadi S.R."/>
            <person name="Johnson M."/>
            <person name="Gangashetty P."/>
            <person name="Hamidou F."/>
            <person name="Sanogo M.D."/>
            <person name="Zwaenepoel A."/>
            <person name="Wallace J."/>
            <person name="Van De Peer Y."/>
            <person name="Van Deynze A."/>
        </authorList>
    </citation>
    <scope>NUCLEOTIDE SEQUENCE</scope>
    <source>
        <tissue evidence="9">Leaves</tissue>
    </source>
</reference>